<reference evidence="3" key="1">
    <citation type="submission" date="2007-07" db="EMBL/GenBank/DDBJ databases">
        <title>PCAP assembly of the Caenorhabditis remanei genome.</title>
        <authorList>
            <consortium name="The Caenorhabditis remanei Sequencing Consortium"/>
            <person name="Wilson R.K."/>
        </authorList>
    </citation>
    <scope>NUCLEOTIDE SEQUENCE [LARGE SCALE GENOMIC DNA]</scope>
    <source>
        <strain evidence="3">PB4641</strain>
    </source>
</reference>
<dbReference type="EMBL" id="DS268411">
    <property type="protein sequence ID" value="EFP02898.1"/>
    <property type="molecule type" value="Genomic_DNA"/>
</dbReference>
<protein>
    <submittedName>
        <fullName evidence="3">Uncharacterized protein</fullName>
    </submittedName>
</protein>
<gene>
    <name evidence="3" type="ORF">CRE_28502</name>
</gene>
<dbReference type="HOGENOM" id="CLU_826989_0_0_1"/>
<feature type="region of interest" description="Disordered" evidence="2">
    <location>
        <begin position="169"/>
        <end position="304"/>
    </location>
</feature>
<dbReference type="GO" id="GO:0005634">
    <property type="term" value="C:nucleus"/>
    <property type="evidence" value="ECO:0007669"/>
    <property type="project" value="TreeGrafter"/>
</dbReference>
<dbReference type="Proteomes" id="UP000008281">
    <property type="component" value="Unassembled WGS sequence"/>
</dbReference>
<dbReference type="KEGG" id="crq:GCK72_001875"/>
<name>E3LMT4_CAERE</name>
<feature type="compositionally biased region" description="Basic and acidic residues" evidence="2">
    <location>
        <begin position="216"/>
        <end position="253"/>
    </location>
</feature>
<accession>E3LMT4</accession>
<feature type="compositionally biased region" description="Basic and acidic residues" evidence="2">
    <location>
        <begin position="85"/>
        <end position="99"/>
    </location>
</feature>
<dbReference type="Pfam" id="PF13300">
    <property type="entry name" value="DUF4078"/>
    <property type="match status" value="1"/>
</dbReference>
<dbReference type="CTD" id="9819260"/>
<evidence type="ECO:0000256" key="2">
    <source>
        <dbReference type="SAM" id="MobiDB-lite"/>
    </source>
</evidence>
<feature type="region of interest" description="Disordered" evidence="2">
    <location>
        <begin position="61"/>
        <end position="99"/>
    </location>
</feature>
<evidence type="ECO:0000313" key="3">
    <source>
        <dbReference type="EMBL" id="EFP02898.1"/>
    </source>
</evidence>
<sequence>MATFASREFNEKDEEDEVSTDAPGPSEKDVLGIVKTGPKKLTTGESSSLFKLKNELLKRKDRLDGQHRVKNTGTHVSGKSNILSTKKEEKERQTREAEVRNVRMAKNERILRREEDEERLRSAQQKLREKSELYERMQEGKVVLANPDNTPVDFLVDFGTKKRRIDEEREAERERFREQEMAAPVGFGRAPIPEHYHHSEEQRVFGTSHMRLSLNENKRREDIEKLLEMSKKTDEEKEKLKSEKKKKDAERRQRINNMRVRNGLAPLPSPPATPPPPELDLDSIPMPGLKETPEERHARLMKSDREWDRGKGMYTTWIAKERDERDDEFRPPDSYFQ</sequence>
<organism evidence="4">
    <name type="scientific">Caenorhabditis remanei</name>
    <name type="common">Caenorhabditis vulgaris</name>
    <dbReference type="NCBI Taxonomy" id="31234"/>
    <lineage>
        <taxon>Eukaryota</taxon>
        <taxon>Metazoa</taxon>
        <taxon>Ecdysozoa</taxon>
        <taxon>Nematoda</taxon>
        <taxon>Chromadorea</taxon>
        <taxon>Rhabditida</taxon>
        <taxon>Rhabditina</taxon>
        <taxon>Rhabditomorpha</taxon>
        <taxon>Rhabditoidea</taxon>
        <taxon>Rhabditidae</taxon>
        <taxon>Peloderinae</taxon>
        <taxon>Caenorhabditis</taxon>
    </lineage>
</organism>
<dbReference type="eggNOG" id="ENOG502S6JR">
    <property type="taxonomic scope" value="Eukaryota"/>
</dbReference>
<feature type="compositionally biased region" description="Basic and acidic residues" evidence="2">
    <location>
        <begin position="192"/>
        <end position="203"/>
    </location>
</feature>
<dbReference type="GeneID" id="9819260"/>
<dbReference type="FunCoup" id="E3LMT4">
    <property type="interactions" value="2267"/>
</dbReference>
<dbReference type="InterPro" id="IPR025066">
    <property type="entry name" value="CCDC174-like"/>
</dbReference>
<keyword evidence="4" id="KW-1185">Reference proteome</keyword>
<dbReference type="PANTHER" id="PTHR15885">
    <property type="entry name" value="COILED-COIL DOMAIN-CONTAINING PROTEIN 174"/>
    <property type="match status" value="1"/>
</dbReference>
<dbReference type="OrthoDB" id="5211809at2759"/>
<proteinExistence type="predicted"/>
<feature type="compositionally biased region" description="Basic and acidic residues" evidence="2">
    <location>
        <begin position="169"/>
        <end position="180"/>
    </location>
</feature>
<dbReference type="PANTHER" id="PTHR15885:SF1">
    <property type="entry name" value="COILED-COIL DOMAIN-CONTAINING PROTEIN 174"/>
    <property type="match status" value="1"/>
</dbReference>
<keyword evidence="1" id="KW-0175">Coiled coil</keyword>
<feature type="compositionally biased region" description="Pro residues" evidence="2">
    <location>
        <begin position="267"/>
        <end position="278"/>
    </location>
</feature>
<dbReference type="STRING" id="31234.E3LMT4"/>
<evidence type="ECO:0000256" key="1">
    <source>
        <dbReference type="ARBA" id="ARBA00023054"/>
    </source>
</evidence>
<dbReference type="OMA" id="NTWIQKQ"/>
<feature type="compositionally biased region" description="Basic and acidic residues" evidence="2">
    <location>
        <begin position="291"/>
        <end position="304"/>
    </location>
</feature>
<dbReference type="AlphaFoldDB" id="E3LMT4"/>
<feature type="compositionally biased region" description="Polar residues" evidence="2">
    <location>
        <begin position="71"/>
        <end position="84"/>
    </location>
</feature>
<dbReference type="InParanoid" id="E3LMT4"/>
<feature type="region of interest" description="Disordered" evidence="2">
    <location>
        <begin position="1"/>
        <end position="46"/>
    </location>
</feature>
<evidence type="ECO:0000313" key="4">
    <source>
        <dbReference type="Proteomes" id="UP000008281"/>
    </source>
</evidence>